<keyword evidence="4" id="KW-1185">Reference proteome</keyword>
<feature type="signal peptide" evidence="1">
    <location>
        <begin position="1"/>
        <end position="21"/>
    </location>
</feature>
<dbReference type="EMBL" id="VJZR01000028">
    <property type="protein sequence ID" value="TRX15894.1"/>
    <property type="molecule type" value="Genomic_DNA"/>
</dbReference>
<protein>
    <submittedName>
        <fullName evidence="3">DUF2185 domain-containing protein</fullName>
    </submittedName>
</protein>
<feature type="chain" id="PRO_5021724228" evidence="1">
    <location>
        <begin position="22"/>
        <end position="117"/>
    </location>
</feature>
<dbReference type="AlphaFoldDB" id="A0A553C5T2"/>
<name>A0A553C5T2_9FLAO</name>
<dbReference type="InterPro" id="IPR018689">
    <property type="entry name" value="Imm33_dom"/>
</dbReference>
<dbReference type="OrthoDB" id="9793188at2"/>
<evidence type="ECO:0000259" key="2">
    <source>
        <dbReference type="Pfam" id="PF09951"/>
    </source>
</evidence>
<evidence type="ECO:0000313" key="4">
    <source>
        <dbReference type="Proteomes" id="UP000318585"/>
    </source>
</evidence>
<reference evidence="3 4" key="1">
    <citation type="submission" date="2019-07" db="EMBL/GenBank/DDBJ databases">
        <title>Novel species of Flavobacterium.</title>
        <authorList>
            <person name="Liu Q."/>
            <person name="Xin Y.-H."/>
        </authorList>
    </citation>
    <scope>NUCLEOTIDE SEQUENCE [LARGE SCALE GENOMIC DNA]</scope>
    <source>
        <strain evidence="3 4">LB3P56</strain>
    </source>
</reference>
<feature type="domain" description="Immunity protein Imm33" evidence="2">
    <location>
        <begin position="35"/>
        <end position="112"/>
    </location>
</feature>
<proteinExistence type="predicted"/>
<dbReference type="Proteomes" id="UP000318585">
    <property type="component" value="Unassembled WGS sequence"/>
</dbReference>
<comment type="caution">
    <text evidence="3">The sequence shown here is derived from an EMBL/GenBank/DDBJ whole genome shotgun (WGS) entry which is preliminary data.</text>
</comment>
<organism evidence="3 4">
    <name type="scientific">Flavobacterium franklandianum</name>
    <dbReference type="NCBI Taxonomy" id="2594430"/>
    <lineage>
        <taxon>Bacteria</taxon>
        <taxon>Pseudomonadati</taxon>
        <taxon>Bacteroidota</taxon>
        <taxon>Flavobacteriia</taxon>
        <taxon>Flavobacteriales</taxon>
        <taxon>Flavobacteriaceae</taxon>
        <taxon>Flavobacterium</taxon>
    </lineage>
</organism>
<sequence>MKQLLNIIIMLSFLGFGKSNAQTKKEFKDPLNTAVFTTKYVIEENKDITYVTHELEDGSWQFFSDDKFEDFTKVALLVSIENIIKRDKTVLEIADLPLGCYAKRKNRTEKWEIFKTK</sequence>
<keyword evidence="1" id="KW-0732">Signal</keyword>
<evidence type="ECO:0000256" key="1">
    <source>
        <dbReference type="SAM" id="SignalP"/>
    </source>
</evidence>
<gene>
    <name evidence="3" type="ORF">FNW17_15870</name>
</gene>
<dbReference type="Pfam" id="PF09951">
    <property type="entry name" value="Imm33"/>
    <property type="match status" value="1"/>
</dbReference>
<evidence type="ECO:0000313" key="3">
    <source>
        <dbReference type="EMBL" id="TRX15894.1"/>
    </source>
</evidence>
<accession>A0A553C5T2</accession>